<dbReference type="AlphaFoldDB" id="A0A1H9ERH0"/>
<dbReference type="GO" id="GO:0043190">
    <property type="term" value="C:ATP-binding cassette (ABC) transporter complex"/>
    <property type="evidence" value="ECO:0007669"/>
    <property type="project" value="InterPro"/>
</dbReference>
<feature type="transmembrane region" description="Helical" evidence="1">
    <location>
        <begin position="197"/>
        <end position="221"/>
    </location>
</feature>
<dbReference type="EMBL" id="FOFU01000003">
    <property type="protein sequence ID" value="SEQ28212.1"/>
    <property type="molecule type" value="Genomic_DNA"/>
</dbReference>
<evidence type="ECO:0000313" key="3">
    <source>
        <dbReference type="Proteomes" id="UP000182360"/>
    </source>
</evidence>
<keyword evidence="1" id="KW-0812">Transmembrane</keyword>
<evidence type="ECO:0000313" key="2">
    <source>
        <dbReference type="EMBL" id="SEQ28212.1"/>
    </source>
</evidence>
<feature type="transmembrane region" description="Helical" evidence="1">
    <location>
        <begin position="55"/>
        <end position="78"/>
    </location>
</feature>
<feature type="transmembrane region" description="Helical" evidence="1">
    <location>
        <begin position="241"/>
        <end position="258"/>
    </location>
</feature>
<dbReference type="RefSeq" id="WP_074642479.1">
    <property type="nucleotide sequence ID" value="NZ_AP025286.1"/>
</dbReference>
<feature type="transmembrane region" description="Helical" evidence="1">
    <location>
        <begin position="155"/>
        <end position="177"/>
    </location>
</feature>
<sequence length="259" mass="28476">MVTALGHSLRQKVRNFLYMIGYLGKLITASFFFAKRGKTARKILTMQLLFTYVEALPICCFLAAGIGTSVFMIGNTFLTAFGQDKLKYDLLVLLIMRELGPILIAFIVTARSATAIATEISTMVVRHEIEAYISVGIDPISHIAAPRFLGVTFSLFFLNIYFSLFGLLCPAIIIQFISTTSISDYIMNLFLSLDLKIILISILKSLVFGMIISGSATLYGFNAGRASTEIPLAGLRAVSKAFLFIIIADAFITTLSYIL</sequence>
<feature type="transmembrane region" description="Helical" evidence="1">
    <location>
        <begin position="16"/>
        <end position="34"/>
    </location>
</feature>
<protein>
    <submittedName>
        <fullName evidence="2">Phospholipid/cholesterol/gamma-HCH transport system permease protein</fullName>
    </submittedName>
</protein>
<dbReference type="Proteomes" id="UP000182360">
    <property type="component" value="Unassembled WGS sequence"/>
</dbReference>
<reference evidence="2 3" key="1">
    <citation type="submission" date="2016-10" db="EMBL/GenBank/DDBJ databases">
        <authorList>
            <person name="de Groot N.N."/>
        </authorList>
    </citation>
    <scope>NUCLEOTIDE SEQUENCE [LARGE SCALE GENOMIC DNA]</scope>
    <source>
        <strain evidence="2 3">B25</strain>
    </source>
</reference>
<dbReference type="OrthoDB" id="9810518at2"/>
<organism evidence="2 3">
    <name type="scientific">Treponema bryantii</name>
    <dbReference type="NCBI Taxonomy" id="163"/>
    <lineage>
        <taxon>Bacteria</taxon>
        <taxon>Pseudomonadati</taxon>
        <taxon>Spirochaetota</taxon>
        <taxon>Spirochaetia</taxon>
        <taxon>Spirochaetales</taxon>
        <taxon>Treponemataceae</taxon>
        <taxon>Treponema</taxon>
    </lineage>
</organism>
<evidence type="ECO:0000256" key="1">
    <source>
        <dbReference type="SAM" id="Phobius"/>
    </source>
</evidence>
<gene>
    <name evidence="2" type="ORF">SAMN04487977_103253</name>
</gene>
<dbReference type="Pfam" id="PF02405">
    <property type="entry name" value="MlaE"/>
    <property type="match status" value="1"/>
</dbReference>
<keyword evidence="1" id="KW-1133">Transmembrane helix</keyword>
<keyword evidence="3" id="KW-1185">Reference proteome</keyword>
<dbReference type="InterPro" id="IPR030802">
    <property type="entry name" value="Permease_MalE"/>
</dbReference>
<accession>A0A1H9ERH0</accession>
<keyword evidence="1" id="KW-0472">Membrane</keyword>
<dbReference type="GO" id="GO:0005548">
    <property type="term" value="F:phospholipid transporter activity"/>
    <property type="evidence" value="ECO:0007669"/>
    <property type="project" value="TreeGrafter"/>
</dbReference>
<proteinExistence type="predicted"/>
<feature type="transmembrane region" description="Helical" evidence="1">
    <location>
        <begin position="90"/>
        <end position="110"/>
    </location>
</feature>
<dbReference type="PANTHER" id="PTHR30188:SF4">
    <property type="entry name" value="PROTEIN TRIGALACTOSYLDIACYLGLYCEROL 1, CHLOROPLASTIC"/>
    <property type="match status" value="1"/>
</dbReference>
<dbReference type="PANTHER" id="PTHR30188">
    <property type="entry name" value="ABC TRANSPORTER PERMEASE PROTEIN-RELATED"/>
    <property type="match status" value="1"/>
</dbReference>
<name>A0A1H9ERH0_9SPIR</name>